<sequence length="551" mass="59836">MVFKICRAVLGTAILSSMIQALDLPILSVRTNSVDNIIADLETLQGVMEAYADYIPSAEESYNYVQDVIGAAIGERTGIFGGASFPSDDLINAAQNIYNTLAALDGPPNMQEPLDPDNYLVNDPFLNVDLRNLMDYIKDWKPSDENPFPPPDPNLNTPEMLQLVADVRVREEAELARQQRLFYGGGDDDYNDADDSYINSNGVNPFDYPDFLAGLDTLDQDQGDGSNLNNGVSDGLSIFDRPLGPLDFEQQGAKSRSGPMVEEGFDTAASTGPSNTASTGPMDMAYTTPMDMGFNRPLNEGPTGPVDTTYSWLQNTPFTGPVGASLDWRPNNDFGVPLDIPYNQPVNTVYNQPFDKTYNQLAGMAYKKPVSTISKKPLQKASTGPVDTQYIDIGDIFSAGQPTVASTGQANTALQQSGIAGSIGSLDFDMPPPALKKATVRSPWASFDSDIDITLAPPPLQDTRPRSDTKYAIRRNRKGAMTDAAVPDSSKANGSMENRRIVRPITRTGTNVLPAQMPNQLGSNRNTNMNPTWDPNTNSNGKRSLKLNFKA</sequence>
<proteinExistence type="predicted"/>
<keyword evidence="4" id="KW-1185">Reference proteome</keyword>
<feature type="chain" id="PRO_5043609002" evidence="2">
    <location>
        <begin position="22"/>
        <end position="551"/>
    </location>
</feature>
<evidence type="ECO:0000256" key="1">
    <source>
        <dbReference type="SAM" id="MobiDB-lite"/>
    </source>
</evidence>
<reference evidence="3 4" key="1">
    <citation type="submission" date="2019-10" db="EMBL/GenBank/DDBJ databases">
        <authorList>
            <person name="Palmer J.M."/>
        </authorList>
    </citation>
    <scope>NUCLEOTIDE SEQUENCE [LARGE SCALE GENOMIC DNA]</scope>
    <source>
        <strain evidence="3 4">TWF730</strain>
    </source>
</reference>
<protein>
    <submittedName>
        <fullName evidence="3">Uncharacterized protein</fullName>
    </submittedName>
</protein>
<accession>A0AAV9U3Y4</accession>
<evidence type="ECO:0000313" key="3">
    <source>
        <dbReference type="EMBL" id="KAK6333794.1"/>
    </source>
</evidence>
<dbReference type="AlphaFoldDB" id="A0AAV9U3Y4"/>
<comment type="caution">
    <text evidence="3">The sequence shown here is derived from an EMBL/GenBank/DDBJ whole genome shotgun (WGS) entry which is preliminary data.</text>
</comment>
<gene>
    <name evidence="3" type="ORF">TWF730_003977</name>
</gene>
<feature type="signal peptide" evidence="2">
    <location>
        <begin position="1"/>
        <end position="21"/>
    </location>
</feature>
<organism evidence="3 4">
    <name type="scientific">Orbilia blumenaviensis</name>
    <dbReference type="NCBI Taxonomy" id="1796055"/>
    <lineage>
        <taxon>Eukaryota</taxon>
        <taxon>Fungi</taxon>
        <taxon>Dikarya</taxon>
        <taxon>Ascomycota</taxon>
        <taxon>Pezizomycotina</taxon>
        <taxon>Orbiliomycetes</taxon>
        <taxon>Orbiliales</taxon>
        <taxon>Orbiliaceae</taxon>
        <taxon>Orbilia</taxon>
    </lineage>
</organism>
<name>A0AAV9U3Y4_9PEZI</name>
<feature type="region of interest" description="Disordered" evidence="1">
    <location>
        <begin position="473"/>
        <end position="551"/>
    </location>
</feature>
<dbReference type="EMBL" id="JAVHNS010000016">
    <property type="protein sequence ID" value="KAK6333794.1"/>
    <property type="molecule type" value="Genomic_DNA"/>
</dbReference>
<feature type="compositionally biased region" description="Polar residues" evidence="1">
    <location>
        <begin position="507"/>
        <end position="542"/>
    </location>
</feature>
<evidence type="ECO:0000256" key="2">
    <source>
        <dbReference type="SAM" id="SignalP"/>
    </source>
</evidence>
<keyword evidence="2" id="KW-0732">Signal</keyword>
<dbReference type="Proteomes" id="UP001373714">
    <property type="component" value="Unassembled WGS sequence"/>
</dbReference>
<evidence type="ECO:0000313" key="4">
    <source>
        <dbReference type="Proteomes" id="UP001373714"/>
    </source>
</evidence>